<dbReference type="RefSeq" id="WP_002564157.1">
    <property type="nucleotide sequence ID" value="NZ_KB822534.1"/>
</dbReference>
<dbReference type="HOGENOM" id="CLU_039834_4_0_11"/>
<evidence type="ECO:0000313" key="1">
    <source>
        <dbReference type="EMBL" id="EMZ40469.1"/>
    </source>
</evidence>
<evidence type="ECO:0008006" key="3">
    <source>
        <dbReference type="Google" id="ProtNLM"/>
    </source>
</evidence>
<accession>N2BUE0</accession>
<reference evidence="1 2" key="1">
    <citation type="submission" date="2013-03" db="EMBL/GenBank/DDBJ databases">
        <title>The Genome Sequence of Atopobium minutum 10063974.</title>
        <authorList>
            <consortium name="The Broad Institute Genome Sequencing Platform"/>
            <person name="Earl A."/>
            <person name="Ward D."/>
            <person name="Feldgarden M."/>
            <person name="Gevers D."/>
            <person name="Lambert T."/>
            <person name="Marvaud J.-C."/>
            <person name="Courvalin P."/>
            <person name="Walker B."/>
            <person name="Young S.K."/>
            <person name="Zeng Q."/>
            <person name="Gargeya S."/>
            <person name="Fitzgerald M."/>
            <person name="Haas B."/>
            <person name="Abouelleil A."/>
            <person name="Alvarado L."/>
            <person name="Arachchi H.M."/>
            <person name="Berlin A.M."/>
            <person name="Chapman S.B."/>
            <person name="Dewar J."/>
            <person name="Goldberg J."/>
            <person name="Griggs A."/>
            <person name="Gujja S."/>
            <person name="Hansen M."/>
            <person name="Howarth C."/>
            <person name="Imamovic A."/>
            <person name="Larimer J."/>
            <person name="McCowan C."/>
            <person name="Murphy C."/>
            <person name="Neiman D."/>
            <person name="Pearson M."/>
            <person name="Priest M."/>
            <person name="Roberts A."/>
            <person name="Saif S."/>
            <person name="Shea T."/>
            <person name="Sisk P."/>
            <person name="Sykes S."/>
            <person name="Wortman J."/>
            <person name="Nusbaum C."/>
            <person name="Birren B."/>
        </authorList>
    </citation>
    <scope>NUCLEOTIDE SEQUENCE [LARGE SCALE GENOMIC DNA]</scope>
    <source>
        <strain evidence="1 2">10063974</strain>
    </source>
</reference>
<gene>
    <name evidence="1" type="ORF">HMPREF1091_01412</name>
</gene>
<dbReference type="PANTHER" id="PTHR48098:SF6">
    <property type="entry name" value="FERRI-BACILLIBACTIN ESTERASE BESA"/>
    <property type="match status" value="1"/>
</dbReference>
<organism evidence="1 2">
    <name type="scientific">Atopobium minutum 10063974</name>
    <dbReference type="NCBI Taxonomy" id="997872"/>
    <lineage>
        <taxon>Bacteria</taxon>
        <taxon>Bacillati</taxon>
        <taxon>Actinomycetota</taxon>
        <taxon>Coriobacteriia</taxon>
        <taxon>Coriobacteriales</taxon>
        <taxon>Atopobiaceae</taxon>
        <taxon>Atopobium</taxon>
    </lineage>
</organism>
<dbReference type="SUPFAM" id="SSF53474">
    <property type="entry name" value="alpha/beta-Hydrolases"/>
    <property type="match status" value="1"/>
</dbReference>
<dbReference type="InterPro" id="IPR029058">
    <property type="entry name" value="AB_hydrolase_fold"/>
</dbReference>
<name>N2BUE0_9ACTN</name>
<keyword evidence="2" id="KW-1185">Reference proteome</keyword>
<protein>
    <recommendedName>
        <fullName evidence="3">Esterase</fullName>
    </recommendedName>
</protein>
<dbReference type="InterPro" id="IPR000801">
    <property type="entry name" value="Esterase-like"/>
</dbReference>
<dbReference type="EMBL" id="AGXC01000003">
    <property type="protein sequence ID" value="EMZ40469.1"/>
    <property type="molecule type" value="Genomic_DNA"/>
</dbReference>
<proteinExistence type="predicted"/>
<dbReference type="Pfam" id="PF00756">
    <property type="entry name" value="Esterase"/>
    <property type="match status" value="1"/>
</dbReference>
<dbReference type="Proteomes" id="UP000012651">
    <property type="component" value="Unassembled WGS sequence"/>
</dbReference>
<dbReference type="PANTHER" id="PTHR48098">
    <property type="entry name" value="ENTEROCHELIN ESTERASE-RELATED"/>
    <property type="match status" value="1"/>
</dbReference>
<evidence type="ECO:0000313" key="2">
    <source>
        <dbReference type="Proteomes" id="UP000012651"/>
    </source>
</evidence>
<dbReference type="Gene3D" id="3.40.50.1820">
    <property type="entry name" value="alpha/beta hydrolase"/>
    <property type="match status" value="1"/>
</dbReference>
<sequence length="219" mass="24449">MPITTKISLPQSYDSKLAYPLILLNDGGLQHLEALKDRVILVGLIPENRLSDYTPWATRAIRPGAEDFGGKLDEYHNELFNFVLPEIQAKYHVNQHQIVYGGHSLGGLAAIYSLYQTNIPTRIFSVCGSFWYPGFVSFCRNNPVKNQHAHVYLHNGKSEGSKHNNILATAVQCAEQVHSYLSEQVDDCASAFDGYGHHGHVKARDKALAGWLEQQLSCL</sequence>
<dbReference type="OrthoDB" id="9794761at2"/>
<dbReference type="AlphaFoldDB" id="N2BUE0"/>
<comment type="caution">
    <text evidence="1">The sequence shown here is derived from an EMBL/GenBank/DDBJ whole genome shotgun (WGS) entry which is preliminary data.</text>
</comment>
<dbReference type="InterPro" id="IPR050583">
    <property type="entry name" value="Mycobacterial_A85_antigen"/>
</dbReference>